<feature type="domain" description="CMP/dCMP-type deaminase" evidence="3">
    <location>
        <begin position="4"/>
        <end position="129"/>
    </location>
</feature>
<dbReference type="InterPro" id="IPR016193">
    <property type="entry name" value="Cytidine_deaminase-like"/>
</dbReference>
<sequence length="151" mass="17262">MMNQHPSTRIMSELIRKQWSTHSIYAAIVNREMEIVAIGQTTVQENNDPTAHAEVNAIRAACKFLKTDILPTGYWLYSTFEPCPLCSSAIIWSGLDGVVYANDPRFRGTLPNWSFIKCKEVLKQGADIHQVNLIENFMLDDIKGYFTRHQK</sequence>
<keyword evidence="1" id="KW-0479">Metal-binding</keyword>
<evidence type="ECO:0000256" key="1">
    <source>
        <dbReference type="ARBA" id="ARBA00022723"/>
    </source>
</evidence>
<reference evidence="4 5" key="2">
    <citation type="submission" date="2024-03" db="EMBL/GenBank/DDBJ databases">
        <title>The Genome Sequence of Enterococcus sp. DIV0205d.</title>
        <authorList>
            <consortium name="The Broad Institute Genomics Platform"/>
            <consortium name="The Broad Institute Microbial Omics Core"/>
            <consortium name="The Broad Institute Genomic Center for Infectious Diseases"/>
            <person name="Earl A."/>
            <person name="Manson A."/>
            <person name="Gilmore M."/>
            <person name="Schwartman J."/>
            <person name="Shea T."/>
            <person name="Abouelleil A."/>
            <person name="Cao P."/>
            <person name="Chapman S."/>
            <person name="Cusick C."/>
            <person name="Young S."/>
            <person name="Neafsey D."/>
            <person name="Nusbaum C."/>
            <person name="Birren B."/>
        </authorList>
    </citation>
    <scope>NUCLEOTIDE SEQUENCE [LARGE SCALE GENOMIC DNA]</scope>
    <source>
        <strain evidence="4 5">7F3_DIV0205</strain>
    </source>
</reference>
<proteinExistence type="predicted"/>
<dbReference type="Proteomes" id="UP000194948">
    <property type="component" value="Chromosome"/>
</dbReference>
<evidence type="ECO:0000313" key="5">
    <source>
        <dbReference type="Proteomes" id="UP000194948"/>
    </source>
</evidence>
<keyword evidence="5" id="KW-1185">Reference proteome</keyword>
<name>A0AAQ3Y506_9ENTE</name>
<keyword evidence="2" id="KW-0862">Zinc</keyword>
<dbReference type="GO" id="GO:0016787">
    <property type="term" value="F:hydrolase activity"/>
    <property type="evidence" value="ECO:0007669"/>
    <property type="project" value="InterPro"/>
</dbReference>
<dbReference type="InterPro" id="IPR016192">
    <property type="entry name" value="APOBEC/CMP_deaminase_Zn-bd"/>
</dbReference>
<dbReference type="Pfam" id="PF00383">
    <property type="entry name" value="dCMP_cyt_deam_1"/>
    <property type="match status" value="1"/>
</dbReference>
<accession>A0AAQ3Y506</accession>
<dbReference type="GO" id="GO:0008270">
    <property type="term" value="F:zinc ion binding"/>
    <property type="evidence" value="ECO:0007669"/>
    <property type="project" value="InterPro"/>
</dbReference>
<dbReference type="InterPro" id="IPR002125">
    <property type="entry name" value="CMP_dCMP_dom"/>
</dbReference>
<evidence type="ECO:0000313" key="4">
    <source>
        <dbReference type="EMBL" id="WYJ99576.1"/>
    </source>
</evidence>
<dbReference type="EMBL" id="CP147244">
    <property type="protein sequence ID" value="WYJ99576.1"/>
    <property type="molecule type" value="Genomic_DNA"/>
</dbReference>
<dbReference type="SUPFAM" id="SSF53927">
    <property type="entry name" value="Cytidine deaminase-like"/>
    <property type="match status" value="1"/>
</dbReference>
<dbReference type="PANTHER" id="PTHR11079:SF162">
    <property type="entry name" value="RIBOFLAVIN BIOSYNTHESIS PROTEIN PYRD, CHLOROPLASTIC"/>
    <property type="match status" value="1"/>
</dbReference>
<protein>
    <recommendedName>
        <fullName evidence="3">CMP/dCMP-type deaminase domain-containing protein</fullName>
    </recommendedName>
</protein>
<evidence type="ECO:0000259" key="3">
    <source>
        <dbReference type="PROSITE" id="PS51747"/>
    </source>
</evidence>
<dbReference type="AlphaFoldDB" id="A0AAQ3Y506"/>
<reference evidence="5" key="1">
    <citation type="submission" date="2017-05" db="EMBL/GenBank/DDBJ databases">
        <title>The Genome Sequence of EEnterococcus faecalis 9F2_4866.</title>
        <authorList>
            <consortium name="The Broad Institute Genomics Platform"/>
            <consortium name="The Broad Institute Genomic Center for Infectious Diseases"/>
            <person name="Earl A."/>
            <person name="Manson A."/>
            <person name="Schwartman J."/>
            <person name="Gilmore M."/>
            <person name="Abouelleil A."/>
            <person name="Cao P."/>
            <person name="Chapman S."/>
            <person name="Cusick C."/>
            <person name="Shea T."/>
            <person name="Young S."/>
            <person name="Neafsey D."/>
            <person name="Nusbaum C."/>
            <person name="Birren B."/>
        </authorList>
    </citation>
    <scope>NUCLEOTIDE SEQUENCE [LARGE SCALE GENOMIC DNA]</scope>
    <source>
        <strain evidence="5">7F3_DIV0205</strain>
    </source>
</reference>
<dbReference type="CDD" id="cd01285">
    <property type="entry name" value="nucleoside_deaminase"/>
    <property type="match status" value="1"/>
</dbReference>
<gene>
    <name evidence="4" type="ORF">A5821_000653</name>
</gene>
<dbReference type="PROSITE" id="PS00903">
    <property type="entry name" value="CYT_DCMP_DEAMINASES_1"/>
    <property type="match status" value="1"/>
</dbReference>
<evidence type="ECO:0000256" key="2">
    <source>
        <dbReference type="ARBA" id="ARBA00022833"/>
    </source>
</evidence>
<organism evidence="4 5">
    <name type="scientific">Candidatus Enterococcus palustris</name>
    <dbReference type="NCBI Taxonomy" id="1834189"/>
    <lineage>
        <taxon>Bacteria</taxon>
        <taxon>Bacillati</taxon>
        <taxon>Bacillota</taxon>
        <taxon>Bacilli</taxon>
        <taxon>Lactobacillales</taxon>
        <taxon>Enterococcaceae</taxon>
        <taxon>Enterococcus</taxon>
    </lineage>
</organism>
<dbReference type="PANTHER" id="PTHR11079">
    <property type="entry name" value="CYTOSINE DEAMINASE FAMILY MEMBER"/>
    <property type="match status" value="1"/>
</dbReference>
<dbReference type="PROSITE" id="PS51747">
    <property type="entry name" value="CYT_DCMP_DEAMINASES_2"/>
    <property type="match status" value="1"/>
</dbReference>
<dbReference type="Gene3D" id="3.40.140.10">
    <property type="entry name" value="Cytidine Deaminase, domain 2"/>
    <property type="match status" value="1"/>
</dbReference>
<dbReference type="RefSeq" id="WP_249921820.1">
    <property type="nucleotide sequence ID" value="NZ_CP147244.1"/>
</dbReference>